<keyword evidence="2" id="KW-1185">Reference proteome</keyword>
<dbReference type="PROSITE" id="PS51257">
    <property type="entry name" value="PROKAR_LIPOPROTEIN"/>
    <property type="match status" value="1"/>
</dbReference>
<accession>A0A437CCZ3</accession>
<sequence>MKTRFRAIFLQALEVHHTFVPHVVTACAVLHNICSCADEEKEEEEEEMEMEMMISGSLWLDQLPAEVSALGEVPPDLYHWLQHPWTASPANSEDGRCSLQSLQIILQDVPITTQKVPAPGLS</sequence>
<evidence type="ECO:0000313" key="2">
    <source>
        <dbReference type="Proteomes" id="UP000283210"/>
    </source>
</evidence>
<evidence type="ECO:0000313" key="1">
    <source>
        <dbReference type="EMBL" id="RVE60133.1"/>
    </source>
</evidence>
<dbReference type="AlphaFoldDB" id="A0A437CCZ3"/>
<reference evidence="1 2" key="1">
    <citation type="submission" date="2018-11" db="EMBL/GenBank/DDBJ databases">
        <authorList>
            <person name="Lopez-Roques C."/>
            <person name="Donnadieu C."/>
            <person name="Bouchez O."/>
            <person name="Klopp C."/>
            <person name="Cabau C."/>
            <person name="Zahm M."/>
        </authorList>
    </citation>
    <scope>NUCLEOTIDE SEQUENCE [LARGE SCALE GENOMIC DNA]</scope>
    <source>
        <strain evidence="1">RS831</strain>
        <tissue evidence="1">Whole body</tissue>
    </source>
</reference>
<evidence type="ECO:0008006" key="3">
    <source>
        <dbReference type="Google" id="ProtNLM"/>
    </source>
</evidence>
<dbReference type="OrthoDB" id="8928178at2759"/>
<proteinExistence type="predicted"/>
<gene>
    <name evidence="1" type="ORF">OJAV_G00177860</name>
</gene>
<name>A0A437CCZ3_ORYJA</name>
<reference evidence="1 2" key="2">
    <citation type="submission" date="2019-01" db="EMBL/GenBank/DDBJ databases">
        <title>A chromosome length genome reference of the Java medaka (oryzias javanicus).</title>
        <authorList>
            <person name="Herpin A."/>
            <person name="Takehana Y."/>
            <person name="Naruse K."/>
            <person name="Ansai S."/>
            <person name="Kawaguchi M."/>
        </authorList>
    </citation>
    <scope>NUCLEOTIDE SEQUENCE [LARGE SCALE GENOMIC DNA]</scope>
    <source>
        <strain evidence="1">RS831</strain>
        <tissue evidence="1">Whole body</tissue>
    </source>
</reference>
<organism evidence="1 2">
    <name type="scientific">Oryzias javanicus</name>
    <name type="common">Javanese ricefish</name>
    <name type="synonym">Aplocheilus javanicus</name>
    <dbReference type="NCBI Taxonomy" id="123683"/>
    <lineage>
        <taxon>Eukaryota</taxon>
        <taxon>Metazoa</taxon>
        <taxon>Chordata</taxon>
        <taxon>Craniata</taxon>
        <taxon>Vertebrata</taxon>
        <taxon>Euteleostomi</taxon>
        <taxon>Actinopterygii</taxon>
        <taxon>Neopterygii</taxon>
        <taxon>Teleostei</taxon>
        <taxon>Neoteleostei</taxon>
        <taxon>Acanthomorphata</taxon>
        <taxon>Ovalentaria</taxon>
        <taxon>Atherinomorphae</taxon>
        <taxon>Beloniformes</taxon>
        <taxon>Adrianichthyidae</taxon>
        <taxon>Oryziinae</taxon>
        <taxon>Oryzias</taxon>
    </lineage>
</organism>
<dbReference type="EMBL" id="CM012454">
    <property type="protein sequence ID" value="RVE60133.1"/>
    <property type="molecule type" value="Genomic_DNA"/>
</dbReference>
<dbReference type="Proteomes" id="UP000283210">
    <property type="component" value="Chromosome 18"/>
</dbReference>
<protein>
    <recommendedName>
        <fullName evidence="3">DDE Tnp4 domain-containing protein</fullName>
    </recommendedName>
</protein>